<dbReference type="SMART" id="SM01234">
    <property type="entry name" value="Haemolytic"/>
    <property type="match status" value="1"/>
</dbReference>
<keyword evidence="1" id="KW-1003">Cell membrane</keyword>
<dbReference type="GO" id="GO:0005886">
    <property type="term" value="C:plasma membrane"/>
    <property type="evidence" value="ECO:0007669"/>
    <property type="project" value="UniProtKB-SubCell"/>
</dbReference>
<keyword evidence="1" id="KW-0472">Membrane</keyword>
<dbReference type="STRING" id="1817863.A2Y62_15340"/>
<dbReference type="PANTHER" id="PTHR33383:SF1">
    <property type="entry name" value="MEMBRANE PROTEIN INSERTION EFFICIENCY FACTOR-RELATED"/>
    <property type="match status" value="1"/>
</dbReference>
<organism evidence="2 3">
    <name type="scientific">Candidatus Fischerbacteria bacterium RBG_13_37_8</name>
    <dbReference type="NCBI Taxonomy" id="1817863"/>
    <lineage>
        <taxon>Bacteria</taxon>
        <taxon>Candidatus Fischeribacteriota</taxon>
    </lineage>
</organism>
<dbReference type="EMBL" id="MFGW01000141">
    <property type="protein sequence ID" value="OGF64083.1"/>
    <property type="molecule type" value="Genomic_DNA"/>
</dbReference>
<evidence type="ECO:0000256" key="1">
    <source>
        <dbReference type="HAMAP-Rule" id="MF_00386"/>
    </source>
</evidence>
<dbReference type="HAMAP" id="MF_00386">
    <property type="entry name" value="UPF0161_YidD"/>
    <property type="match status" value="1"/>
</dbReference>
<name>A0A1F5VKU1_9BACT</name>
<comment type="function">
    <text evidence="1">Could be involved in insertion of integral membrane proteins into the membrane.</text>
</comment>
<dbReference type="InterPro" id="IPR002696">
    <property type="entry name" value="Membr_insert_effic_factor_YidD"/>
</dbReference>
<evidence type="ECO:0000313" key="3">
    <source>
        <dbReference type="Proteomes" id="UP000178943"/>
    </source>
</evidence>
<proteinExistence type="inferred from homology"/>
<evidence type="ECO:0000313" key="2">
    <source>
        <dbReference type="EMBL" id="OGF64083.1"/>
    </source>
</evidence>
<dbReference type="AlphaFoldDB" id="A0A1F5VKU1"/>
<comment type="caution">
    <text evidence="2">The sequence shown here is derived from an EMBL/GenBank/DDBJ whole genome shotgun (WGS) entry which is preliminary data.</text>
</comment>
<accession>A0A1F5VKU1</accession>
<dbReference type="Proteomes" id="UP000178943">
    <property type="component" value="Unassembled WGS sequence"/>
</dbReference>
<comment type="similarity">
    <text evidence="1">Belongs to the UPF0161 family.</text>
</comment>
<protein>
    <recommendedName>
        <fullName evidence="1">Putative membrane protein insertion efficiency factor</fullName>
    </recommendedName>
</protein>
<comment type="subcellular location">
    <subcellularLocation>
        <location evidence="1">Cell membrane</location>
        <topology evidence="1">Peripheral membrane protein</topology>
        <orientation evidence="1">Cytoplasmic side</orientation>
    </subcellularLocation>
</comment>
<dbReference type="PANTHER" id="PTHR33383">
    <property type="entry name" value="MEMBRANE PROTEIN INSERTION EFFICIENCY FACTOR-RELATED"/>
    <property type="match status" value="1"/>
</dbReference>
<reference evidence="2 3" key="1">
    <citation type="journal article" date="2016" name="Nat. Commun.">
        <title>Thousands of microbial genomes shed light on interconnected biogeochemical processes in an aquifer system.</title>
        <authorList>
            <person name="Anantharaman K."/>
            <person name="Brown C.T."/>
            <person name="Hug L.A."/>
            <person name="Sharon I."/>
            <person name="Castelle C.J."/>
            <person name="Probst A.J."/>
            <person name="Thomas B.C."/>
            <person name="Singh A."/>
            <person name="Wilkins M.J."/>
            <person name="Karaoz U."/>
            <person name="Brodie E.L."/>
            <person name="Williams K.H."/>
            <person name="Hubbard S.S."/>
            <person name="Banfield J.F."/>
        </authorList>
    </citation>
    <scope>NUCLEOTIDE SEQUENCE [LARGE SCALE GENOMIC DNA]</scope>
</reference>
<gene>
    <name evidence="2" type="ORF">A2Y62_15340</name>
</gene>
<dbReference type="Pfam" id="PF01809">
    <property type="entry name" value="YidD"/>
    <property type="match status" value="1"/>
</dbReference>
<sequence>MLKHAAVHFISFYQYFISPTLPPCCRYNPSCSQYAKEAFSRYGIFKGFYLSIKRLLRCHPFAKGGDDFLR</sequence>
<dbReference type="NCBIfam" id="TIGR00278">
    <property type="entry name" value="membrane protein insertion efficiency factor YidD"/>
    <property type="match status" value="1"/>
</dbReference>